<dbReference type="GeneID" id="90609748"/>
<gene>
    <name evidence="1" type="ORF">CEE69_16985</name>
</gene>
<dbReference type="AlphaFoldDB" id="A0A2G1W5S9"/>
<sequence length="107" mass="12694">MTLADDSARLFRNFQRGLMTESELRHSLIQSVIHYNDVDASIALADSLPDWFRDGFQLRLRELADDNYLYNLPWCLEDRRTQPELDDRAQLHRPILRLIVPRMLARL</sequence>
<name>A0A2G1W5S9_9BACT</name>
<keyword evidence="2" id="KW-1185">Reference proteome</keyword>
<reference evidence="1 2" key="1">
    <citation type="submission" date="2017-06" db="EMBL/GenBank/DDBJ databases">
        <title>Description of Rhodopirellula bahusiensis sp. nov.</title>
        <authorList>
            <person name="Kizina J."/>
            <person name="Harder J."/>
        </authorList>
    </citation>
    <scope>NUCLEOTIDE SEQUENCE [LARGE SCALE GENOMIC DNA]</scope>
    <source>
        <strain evidence="1 2">SWK21</strain>
    </source>
</reference>
<evidence type="ECO:0000313" key="1">
    <source>
        <dbReference type="EMBL" id="PHQ33999.1"/>
    </source>
</evidence>
<organism evidence="1 2">
    <name type="scientific">Rhodopirellula bahusiensis</name>
    <dbReference type="NCBI Taxonomy" id="2014065"/>
    <lineage>
        <taxon>Bacteria</taxon>
        <taxon>Pseudomonadati</taxon>
        <taxon>Planctomycetota</taxon>
        <taxon>Planctomycetia</taxon>
        <taxon>Pirellulales</taxon>
        <taxon>Pirellulaceae</taxon>
        <taxon>Rhodopirellula</taxon>
    </lineage>
</organism>
<proteinExistence type="predicted"/>
<evidence type="ECO:0000313" key="2">
    <source>
        <dbReference type="Proteomes" id="UP000225740"/>
    </source>
</evidence>
<dbReference type="RefSeq" id="WP_099261844.1">
    <property type="nucleotide sequence ID" value="NZ_NIZW01000013.1"/>
</dbReference>
<comment type="caution">
    <text evidence="1">The sequence shown here is derived from an EMBL/GenBank/DDBJ whole genome shotgun (WGS) entry which is preliminary data.</text>
</comment>
<dbReference type="EMBL" id="NIZW01000013">
    <property type="protein sequence ID" value="PHQ33999.1"/>
    <property type="molecule type" value="Genomic_DNA"/>
</dbReference>
<accession>A0A2G1W5S9</accession>
<protein>
    <submittedName>
        <fullName evidence="1">Uncharacterized protein</fullName>
    </submittedName>
</protein>
<dbReference type="Proteomes" id="UP000225740">
    <property type="component" value="Unassembled WGS sequence"/>
</dbReference>